<proteinExistence type="predicted"/>
<dbReference type="Proteomes" id="UP000037175">
    <property type="component" value="Unassembled WGS sequence"/>
</dbReference>
<evidence type="ECO:0000313" key="1">
    <source>
        <dbReference type="EMBL" id="KNZ68911.1"/>
    </source>
</evidence>
<organism evidence="1 2">
    <name type="scientific">Thermincola ferriacetica</name>
    <dbReference type="NCBI Taxonomy" id="281456"/>
    <lineage>
        <taxon>Bacteria</taxon>
        <taxon>Bacillati</taxon>
        <taxon>Bacillota</taxon>
        <taxon>Clostridia</taxon>
        <taxon>Eubacteriales</taxon>
        <taxon>Thermincolaceae</taxon>
        <taxon>Thermincola</taxon>
    </lineage>
</organism>
<accession>A0A0L6W0D4</accession>
<dbReference type="AlphaFoldDB" id="A0A0L6W0D4"/>
<protein>
    <submittedName>
        <fullName evidence="1">Uncharacterized protein</fullName>
    </submittedName>
</protein>
<comment type="caution">
    <text evidence="1">The sequence shown here is derived from an EMBL/GenBank/DDBJ whole genome shotgun (WGS) entry which is preliminary data.</text>
</comment>
<dbReference type="EMBL" id="LGTE01000019">
    <property type="protein sequence ID" value="KNZ68911.1"/>
    <property type="molecule type" value="Genomic_DNA"/>
</dbReference>
<gene>
    <name evidence="1" type="ORF">Tfer_2399</name>
</gene>
<sequence>MAYLFAAVTKILNSIKVNELKDDFCFVQITIVLIFERLQDCIRSIPVMK</sequence>
<reference evidence="2" key="1">
    <citation type="submission" date="2015-07" db="EMBL/GenBank/DDBJ databases">
        <title>Complete Genome of Thermincola ferriacetica strain Z-0001T.</title>
        <authorList>
            <person name="Lusk B."/>
            <person name="Badalamenti J.P."/>
            <person name="Parameswaran P."/>
            <person name="Bond D.R."/>
            <person name="Torres C.I."/>
        </authorList>
    </citation>
    <scope>NUCLEOTIDE SEQUENCE [LARGE SCALE GENOMIC DNA]</scope>
    <source>
        <strain evidence="2">Z-0001</strain>
    </source>
</reference>
<keyword evidence="2" id="KW-1185">Reference proteome</keyword>
<name>A0A0L6W0D4_9FIRM</name>
<evidence type="ECO:0000313" key="2">
    <source>
        <dbReference type="Proteomes" id="UP000037175"/>
    </source>
</evidence>
<dbReference type="RefSeq" id="WP_160315561.1">
    <property type="nucleotide sequence ID" value="NZ_LGTE01000019.1"/>
</dbReference>